<sequence>MQAGRAWCHDDPGACELMRETIRPDIDWRRKVAIRFRHENYFTVGRCPGRYSVFPR</sequence>
<evidence type="ECO:0000313" key="1">
    <source>
        <dbReference type="EMBL" id="CDX54586.1"/>
    </source>
</evidence>
<dbReference type="EMBL" id="CCND01000011">
    <property type="protein sequence ID" value="CDX54586.1"/>
    <property type="molecule type" value="Genomic_DNA"/>
</dbReference>
<accession>A0A0K2VUZ5</accession>
<reference evidence="2" key="1">
    <citation type="submission" date="2014-08" db="EMBL/GenBank/DDBJ databases">
        <authorList>
            <person name="Edwards T."/>
        </authorList>
    </citation>
    <scope>NUCLEOTIDE SEQUENCE [LARGE SCALE GENOMIC DNA]</scope>
</reference>
<dbReference type="AlphaFoldDB" id="A0A0K2VUZ5"/>
<protein>
    <submittedName>
        <fullName evidence="1">Uncharacterized protein</fullName>
    </submittedName>
</protein>
<dbReference type="Proteomes" id="UP000182888">
    <property type="component" value="Unassembled WGS sequence"/>
</dbReference>
<organism evidence="1 2">
    <name type="scientific">Mesorhizobium plurifarium</name>
    <dbReference type="NCBI Taxonomy" id="69974"/>
    <lineage>
        <taxon>Bacteria</taxon>
        <taxon>Pseudomonadati</taxon>
        <taxon>Pseudomonadota</taxon>
        <taxon>Alphaproteobacteria</taxon>
        <taxon>Hyphomicrobiales</taxon>
        <taxon>Phyllobacteriaceae</taxon>
        <taxon>Mesorhizobium</taxon>
    </lineage>
</organism>
<proteinExistence type="predicted"/>
<name>A0A0K2VUZ5_MESPL</name>
<gene>
    <name evidence="1" type="ORF">MPL1032_190164</name>
</gene>
<evidence type="ECO:0000313" key="2">
    <source>
        <dbReference type="Proteomes" id="UP000182888"/>
    </source>
</evidence>